<comment type="caution">
    <text evidence="2">The sequence shown here is derived from an EMBL/GenBank/DDBJ whole genome shotgun (WGS) entry which is preliminary data.</text>
</comment>
<gene>
    <name evidence="2" type="ORF">GCM10009093_18840</name>
</gene>
<feature type="transmembrane region" description="Helical" evidence="1">
    <location>
        <begin position="89"/>
        <end position="111"/>
    </location>
</feature>
<name>A0ABP3I846_9CAUL</name>
<sequence length="154" mass="17081">MHARLASGVLAVSAMASAIRYLLTIPTKTEMMERMRDVRGPVTLEEAGVDLVLFEKLAELMRWVGAGITGFTVVVMIGLAVWQWRRPGWIVPMIFLVLTLAGIALVLSAIMQPSYRSALLDPVNLFSWGLNLILALVMIAAYRGGRIYHKLRDV</sequence>
<dbReference type="Proteomes" id="UP001500791">
    <property type="component" value="Unassembled WGS sequence"/>
</dbReference>
<evidence type="ECO:0000256" key="1">
    <source>
        <dbReference type="SAM" id="Phobius"/>
    </source>
</evidence>
<reference evidence="3" key="1">
    <citation type="journal article" date="2019" name="Int. J. Syst. Evol. Microbiol.">
        <title>The Global Catalogue of Microorganisms (GCM) 10K type strain sequencing project: providing services to taxonomists for standard genome sequencing and annotation.</title>
        <authorList>
            <consortium name="The Broad Institute Genomics Platform"/>
            <consortium name="The Broad Institute Genome Sequencing Center for Infectious Disease"/>
            <person name="Wu L."/>
            <person name="Ma J."/>
        </authorList>
    </citation>
    <scope>NUCLEOTIDE SEQUENCE [LARGE SCALE GENOMIC DNA]</scope>
    <source>
        <strain evidence="3">JCM 13476</strain>
    </source>
</reference>
<evidence type="ECO:0000313" key="2">
    <source>
        <dbReference type="EMBL" id="GAA0392475.1"/>
    </source>
</evidence>
<feature type="transmembrane region" description="Helical" evidence="1">
    <location>
        <begin position="60"/>
        <end position="82"/>
    </location>
</feature>
<proteinExistence type="predicted"/>
<accession>A0ABP3I846</accession>
<evidence type="ECO:0000313" key="3">
    <source>
        <dbReference type="Proteomes" id="UP001500791"/>
    </source>
</evidence>
<feature type="transmembrane region" description="Helical" evidence="1">
    <location>
        <begin position="123"/>
        <end position="142"/>
    </location>
</feature>
<organism evidence="2 3">
    <name type="scientific">Brevundimonas terrae</name>
    <dbReference type="NCBI Taxonomy" id="363631"/>
    <lineage>
        <taxon>Bacteria</taxon>
        <taxon>Pseudomonadati</taxon>
        <taxon>Pseudomonadota</taxon>
        <taxon>Alphaproteobacteria</taxon>
        <taxon>Caulobacterales</taxon>
        <taxon>Caulobacteraceae</taxon>
        <taxon>Brevundimonas</taxon>
    </lineage>
</organism>
<dbReference type="EMBL" id="BAAAEJ010000007">
    <property type="protein sequence ID" value="GAA0392475.1"/>
    <property type="molecule type" value="Genomic_DNA"/>
</dbReference>
<keyword evidence="3" id="KW-1185">Reference proteome</keyword>
<dbReference type="RefSeq" id="WP_167177096.1">
    <property type="nucleotide sequence ID" value="NZ_BAAAEJ010000007.1"/>
</dbReference>
<protein>
    <submittedName>
        <fullName evidence="2">Uncharacterized protein</fullName>
    </submittedName>
</protein>
<keyword evidence="1" id="KW-0812">Transmembrane</keyword>
<keyword evidence="1" id="KW-0472">Membrane</keyword>
<keyword evidence="1" id="KW-1133">Transmembrane helix</keyword>